<dbReference type="InterPro" id="IPR001296">
    <property type="entry name" value="Glyco_trans_1"/>
</dbReference>
<feature type="domain" description="Glycosyl transferase family 1" evidence="3">
    <location>
        <begin position="224"/>
        <end position="387"/>
    </location>
</feature>
<evidence type="ECO:0000259" key="3">
    <source>
        <dbReference type="Pfam" id="PF00534"/>
    </source>
</evidence>
<evidence type="ECO:0000259" key="4">
    <source>
        <dbReference type="Pfam" id="PF13579"/>
    </source>
</evidence>
<dbReference type="OrthoDB" id="3318784at2"/>
<keyword evidence="2 5" id="KW-0808">Transferase</keyword>
<dbReference type="PANTHER" id="PTHR12526">
    <property type="entry name" value="GLYCOSYLTRANSFERASE"/>
    <property type="match status" value="1"/>
</dbReference>
<proteinExistence type="predicted"/>
<dbReference type="Pfam" id="PF13579">
    <property type="entry name" value="Glyco_trans_4_4"/>
    <property type="match status" value="1"/>
</dbReference>
<feature type="domain" description="Glycosyltransferase subfamily 4-like N-terminal" evidence="4">
    <location>
        <begin position="14"/>
        <end position="167"/>
    </location>
</feature>
<gene>
    <name evidence="5" type="ORF">F3087_39840</name>
</gene>
<accession>A0A5N0DZ50</accession>
<dbReference type="Pfam" id="PF00534">
    <property type="entry name" value="Glycos_transf_1"/>
    <property type="match status" value="1"/>
</dbReference>
<dbReference type="AlphaFoldDB" id="A0A5N0DZ50"/>
<name>A0A5N0DZ50_9NOCA</name>
<dbReference type="Gene3D" id="3.40.50.2000">
    <property type="entry name" value="Glycogen Phosphorylase B"/>
    <property type="match status" value="2"/>
</dbReference>
<sequence>MRICAVMKYPPIQGGVSAHCYWMARSLAERGHQVDVVTNADEVEDDYRIQLDESDFRQLEATFPNGGAVRVISTGRWERARACIPTANPFATKLAALATEEIRLHGADLVFSAYLEPYGLSAHLAASWTGVPHVVQHAGSDRTRLLDHPELGQAYREVLRRADLVVGDRNLTGLGIPLNRIAPIPRASLPPEFTPDGPVADLSALVARLSDAPWVRNTAPLDPGVATIGVYGKLGITKGSYDLIEALARLRRRGMRFNFVVMSGGTERRRFLTAVDELGLADVTWTLPFLPHWRVPEILRACTAVCGLERDFPVEVHRPGLPMELLSSGTCAVLSAEVVRTQPYWPELRDNARVVEDPRDIDGLAAVLAEVIENPVAAVEFGRQSAKRIPLADNDELGASYESMFDAVIHGRPLQPAADAVLPLLRKNMPQTMAILNGRVEQLLHRATPISAQDFATLIAESVDEDTHLDHPLDTVREIIRFEQHRLWLAVDTDHAAVHPAFTRSAGARRDPDFGRLRPTRSALLRIAEFTLAMDSLTTRGDYVHGDPWLCAFHKHPSLKGRIFRLTPATRDLLDLCDGARTVDELIDLAARTHGAAPAAVRERLRQFAIDHVVQLC</sequence>
<keyword evidence="6" id="KW-1185">Reference proteome</keyword>
<evidence type="ECO:0000313" key="6">
    <source>
        <dbReference type="Proteomes" id="UP000323876"/>
    </source>
</evidence>
<evidence type="ECO:0000256" key="2">
    <source>
        <dbReference type="ARBA" id="ARBA00022679"/>
    </source>
</evidence>
<evidence type="ECO:0000313" key="5">
    <source>
        <dbReference type="EMBL" id="KAA8881986.1"/>
    </source>
</evidence>
<dbReference type="InterPro" id="IPR028098">
    <property type="entry name" value="Glyco_trans_4-like_N"/>
</dbReference>
<dbReference type="GO" id="GO:0016757">
    <property type="term" value="F:glycosyltransferase activity"/>
    <property type="evidence" value="ECO:0007669"/>
    <property type="project" value="UniProtKB-KW"/>
</dbReference>
<keyword evidence="1" id="KW-0328">Glycosyltransferase</keyword>
<protein>
    <submittedName>
        <fullName evidence="5">Glycosyltransferase</fullName>
    </submittedName>
</protein>
<reference evidence="5 6" key="1">
    <citation type="submission" date="2019-09" db="EMBL/GenBank/DDBJ databases">
        <authorList>
            <person name="Wang X."/>
        </authorList>
    </citation>
    <scope>NUCLEOTIDE SEQUENCE [LARGE SCALE GENOMIC DNA]</scope>
    <source>
        <strain evidence="5 6">CICC 11023</strain>
    </source>
</reference>
<organism evidence="5 6">
    <name type="scientific">Nocardia colli</name>
    <dbReference type="NCBI Taxonomy" id="2545717"/>
    <lineage>
        <taxon>Bacteria</taxon>
        <taxon>Bacillati</taxon>
        <taxon>Actinomycetota</taxon>
        <taxon>Actinomycetes</taxon>
        <taxon>Mycobacteriales</taxon>
        <taxon>Nocardiaceae</taxon>
        <taxon>Nocardia</taxon>
    </lineage>
</organism>
<comment type="caution">
    <text evidence="5">The sequence shown here is derived from an EMBL/GenBank/DDBJ whole genome shotgun (WGS) entry which is preliminary data.</text>
</comment>
<dbReference type="EMBL" id="VXLC01000030">
    <property type="protein sequence ID" value="KAA8881986.1"/>
    <property type="molecule type" value="Genomic_DNA"/>
</dbReference>
<evidence type="ECO:0000256" key="1">
    <source>
        <dbReference type="ARBA" id="ARBA00022676"/>
    </source>
</evidence>
<dbReference type="SUPFAM" id="SSF53756">
    <property type="entry name" value="UDP-Glycosyltransferase/glycogen phosphorylase"/>
    <property type="match status" value="1"/>
</dbReference>
<dbReference type="Proteomes" id="UP000323876">
    <property type="component" value="Unassembled WGS sequence"/>
</dbReference>